<keyword evidence="3" id="KW-0238">DNA-binding</keyword>
<comment type="similarity">
    <text evidence="1">Belongs to the LysR transcriptional regulatory family.</text>
</comment>
<evidence type="ECO:0000256" key="4">
    <source>
        <dbReference type="ARBA" id="ARBA00023163"/>
    </source>
</evidence>
<dbReference type="InterPro" id="IPR050389">
    <property type="entry name" value="LysR-type_TF"/>
</dbReference>
<dbReference type="SUPFAM" id="SSF46785">
    <property type="entry name" value="Winged helix' DNA-binding domain"/>
    <property type="match status" value="1"/>
</dbReference>
<keyword evidence="4" id="KW-0804">Transcription</keyword>
<dbReference type="EMBL" id="JAVIDL010000019">
    <property type="protein sequence ID" value="MDQ8936187.1"/>
    <property type="molecule type" value="Genomic_DNA"/>
</dbReference>
<proteinExistence type="inferred from homology"/>
<dbReference type="InterPro" id="IPR036388">
    <property type="entry name" value="WH-like_DNA-bd_sf"/>
</dbReference>
<dbReference type="Proteomes" id="UP001243844">
    <property type="component" value="Unassembled WGS sequence"/>
</dbReference>
<evidence type="ECO:0000256" key="2">
    <source>
        <dbReference type="ARBA" id="ARBA00023015"/>
    </source>
</evidence>
<dbReference type="PANTHER" id="PTHR30118:SF15">
    <property type="entry name" value="TRANSCRIPTIONAL REGULATORY PROTEIN"/>
    <property type="match status" value="1"/>
</dbReference>
<evidence type="ECO:0000259" key="5">
    <source>
        <dbReference type="PROSITE" id="PS50931"/>
    </source>
</evidence>
<keyword evidence="2" id="KW-0805">Transcription regulation</keyword>
<dbReference type="PROSITE" id="PS50931">
    <property type="entry name" value="HTH_LYSR"/>
    <property type="match status" value="1"/>
</dbReference>
<evidence type="ECO:0000313" key="7">
    <source>
        <dbReference type="Proteomes" id="UP001243844"/>
    </source>
</evidence>
<protein>
    <submittedName>
        <fullName evidence="6">LysR family transcriptional regulator</fullName>
    </submittedName>
</protein>
<dbReference type="Gene3D" id="3.40.190.10">
    <property type="entry name" value="Periplasmic binding protein-like II"/>
    <property type="match status" value="2"/>
</dbReference>
<dbReference type="Pfam" id="PF03466">
    <property type="entry name" value="LysR_substrate"/>
    <property type="match status" value="1"/>
</dbReference>
<gene>
    <name evidence="6" type="ORF">RFH47_10660</name>
</gene>
<evidence type="ECO:0000256" key="1">
    <source>
        <dbReference type="ARBA" id="ARBA00009437"/>
    </source>
</evidence>
<feature type="domain" description="HTH lysR-type" evidence="5">
    <location>
        <begin position="4"/>
        <end position="61"/>
    </location>
</feature>
<sequence length="299" mass="34863">MDKFDYNLIRVLCTLYDTRSLTLAAEQLQISQPAVSQLLKKLRIAYGDLLFVRSNGKMEPTLLTNKIIPNLKKSIELIELSLNNQGFNNNLPQKENYIISMSDLAQAYFIPPLCMLLDQSNLKARITVVQRPQEEIEMCMRDGKIDFAIGNFPKLSHQNLIVEKLFQDDFVLMLRDGHPFISENDEVINFKQLQLVQIDTNITGHSEIIHHILKDFEFNTKITIPYYSAVPDIICKTDYGVIIPNSIAKRYNFYNQFKIFQIHNEYNTIDVNLFYHKLFKNDSAISWMREIILENFSIK</sequence>
<comment type="caution">
    <text evidence="6">The sequence shown here is derived from an EMBL/GenBank/DDBJ whole genome shotgun (WGS) entry which is preliminary data.</text>
</comment>
<dbReference type="InterPro" id="IPR000847">
    <property type="entry name" value="LysR_HTH_N"/>
</dbReference>
<dbReference type="GO" id="GO:0003677">
    <property type="term" value="F:DNA binding"/>
    <property type="evidence" value="ECO:0007669"/>
    <property type="project" value="UniProtKB-KW"/>
</dbReference>
<evidence type="ECO:0000313" key="6">
    <source>
        <dbReference type="EMBL" id="MDQ8936187.1"/>
    </source>
</evidence>
<dbReference type="RefSeq" id="WP_308981606.1">
    <property type="nucleotide sequence ID" value="NZ_JAVIDL010000019.1"/>
</dbReference>
<dbReference type="SUPFAM" id="SSF53850">
    <property type="entry name" value="Periplasmic binding protein-like II"/>
    <property type="match status" value="1"/>
</dbReference>
<dbReference type="AlphaFoldDB" id="A0AAW8J9K1"/>
<accession>A0AAW8J9K1</accession>
<dbReference type="PANTHER" id="PTHR30118">
    <property type="entry name" value="HTH-TYPE TRANSCRIPTIONAL REGULATOR LEUO-RELATED"/>
    <property type="match status" value="1"/>
</dbReference>
<name>A0AAW8J9K1_9GAMM</name>
<reference evidence="6" key="1">
    <citation type="submission" date="2023-08" db="EMBL/GenBank/DDBJ databases">
        <title>Emergence of clinically-relevant ST2 carbapenem-resistant Acinetobacter baumannii strains in hospital sewages in Zhejiang, East of China.</title>
        <authorList>
            <person name="Kaichao C."/>
            <person name="Zhang R."/>
        </authorList>
    </citation>
    <scope>NUCLEOTIDE SEQUENCE</scope>
    <source>
        <strain evidence="6">M-RB-37</strain>
    </source>
</reference>
<evidence type="ECO:0000256" key="3">
    <source>
        <dbReference type="ARBA" id="ARBA00023125"/>
    </source>
</evidence>
<dbReference type="GO" id="GO:0003700">
    <property type="term" value="F:DNA-binding transcription factor activity"/>
    <property type="evidence" value="ECO:0007669"/>
    <property type="project" value="InterPro"/>
</dbReference>
<dbReference type="PRINTS" id="PR00039">
    <property type="entry name" value="HTHLYSR"/>
</dbReference>
<organism evidence="6 7">
    <name type="scientific">Acinetobacter rudis</name>
    <dbReference type="NCBI Taxonomy" id="632955"/>
    <lineage>
        <taxon>Bacteria</taxon>
        <taxon>Pseudomonadati</taxon>
        <taxon>Pseudomonadota</taxon>
        <taxon>Gammaproteobacteria</taxon>
        <taxon>Moraxellales</taxon>
        <taxon>Moraxellaceae</taxon>
        <taxon>Acinetobacter</taxon>
    </lineage>
</organism>
<dbReference type="InterPro" id="IPR036390">
    <property type="entry name" value="WH_DNA-bd_sf"/>
</dbReference>
<dbReference type="Gene3D" id="1.10.10.10">
    <property type="entry name" value="Winged helix-like DNA-binding domain superfamily/Winged helix DNA-binding domain"/>
    <property type="match status" value="1"/>
</dbReference>
<dbReference type="InterPro" id="IPR005119">
    <property type="entry name" value="LysR_subst-bd"/>
</dbReference>
<dbReference type="Pfam" id="PF00126">
    <property type="entry name" value="HTH_1"/>
    <property type="match status" value="1"/>
</dbReference>